<organism evidence="3 4">
    <name type="scientific">Lachnoclostridium phytofermentans</name>
    <dbReference type="NCBI Taxonomy" id="66219"/>
    <lineage>
        <taxon>Bacteria</taxon>
        <taxon>Bacillati</taxon>
        <taxon>Bacillota</taxon>
        <taxon>Clostridia</taxon>
        <taxon>Lachnospirales</taxon>
        <taxon>Lachnospiraceae</taxon>
    </lineage>
</organism>
<name>A0A3D2X5I2_9FIRM</name>
<comment type="caution">
    <text evidence="3">The sequence shown here is derived from an EMBL/GenBank/DDBJ whole genome shotgun (WGS) entry which is preliminary data.</text>
</comment>
<dbReference type="InterPro" id="IPR011055">
    <property type="entry name" value="Dup_hybrid_motif"/>
</dbReference>
<evidence type="ECO:0000313" key="3">
    <source>
        <dbReference type="EMBL" id="HCL01825.1"/>
    </source>
</evidence>
<dbReference type="EMBL" id="DPVV01000183">
    <property type="protein sequence ID" value="HCL01825.1"/>
    <property type="molecule type" value="Genomic_DNA"/>
</dbReference>
<dbReference type="Proteomes" id="UP000262969">
    <property type="component" value="Unassembled WGS sequence"/>
</dbReference>
<protein>
    <recommendedName>
        <fullName evidence="2">M23ase beta-sheet core domain-containing protein</fullName>
    </recommendedName>
</protein>
<dbReference type="Gene3D" id="2.70.70.10">
    <property type="entry name" value="Glucose Permease (Domain IIA)"/>
    <property type="match status" value="1"/>
</dbReference>
<sequence length="283" mass="30766">MKKQKLSEMAKKKVVYATLLVGVFVVVAVALVTMTAKTGGQKDNNLIGLDDPENQIADIDKNNASIIDGTYAVDQEDDEKNPSDVATQPDDGRTVQDTADNTVEETTQKDNTAQISTTPSDTTKKDTPVDTKPVMQNTAENLKFDKAQGLEIPLVGNVILPYSVDKMVFHATLKQYKTNPAVLIQGQIGAPIKAAAKGIVTRIVDEPYTGVTVTMDIGSGYKLVYGQLEKNEHLKVGDVVDAGKEFAKLAKVSKFYSVEGENLYFQVLEGDSSLDPMTLFKEE</sequence>
<evidence type="ECO:0000256" key="1">
    <source>
        <dbReference type="SAM" id="MobiDB-lite"/>
    </source>
</evidence>
<evidence type="ECO:0000259" key="2">
    <source>
        <dbReference type="Pfam" id="PF01551"/>
    </source>
</evidence>
<dbReference type="Pfam" id="PF01551">
    <property type="entry name" value="Peptidase_M23"/>
    <property type="match status" value="1"/>
</dbReference>
<dbReference type="InterPro" id="IPR050570">
    <property type="entry name" value="Cell_wall_metabolism_enzyme"/>
</dbReference>
<dbReference type="AlphaFoldDB" id="A0A3D2X5I2"/>
<feature type="region of interest" description="Disordered" evidence="1">
    <location>
        <begin position="72"/>
        <end position="130"/>
    </location>
</feature>
<feature type="compositionally biased region" description="Polar residues" evidence="1">
    <location>
        <begin position="95"/>
        <end position="115"/>
    </location>
</feature>
<reference evidence="3 4" key="1">
    <citation type="journal article" date="2018" name="Nat. Biotechnol.">
        <title>A standardized bacterial taxonomy based on genome phylogeny substantially revises the tree of life.</title>
        <authorList>
            <person name="Parks D.H."/>
            <person name="Chuvochina M."/>
            <person name="Waite D.W."/>
            <person name="Rinke C."/>
            <person name="Skarshewski A."/>
            <person name="Chaumeil P.A."/>
            <person name="Hugenholtz P."/>
        </authorList>
    </citation>
    <scope>NUCLEOTIDE SEQUENCE [LARGE SCALE GENOMIC DNA]</scope>
    <source>
        <strain evidence="3">UBA11728</strain>
    </source>
</reference>
<accession>A0A3D2X5I2</accession>
<dbReference type="SUPFAM" id="SSF51261">
    <property type="entry name" value="Duplicated hybrid motif"/>
    <property type="match status" value="1"/>
</dbReference>
<feature type="domain" description="M23ase beta-sheet core" evidence="2">
    <location>
        <begin position="180"/>
        <end position="276"/>
    </location>
</feature>
<evidence type="ECO:0000313" key="4">
    <source>
        <dbReference type="Proteomes" id="UP000262969"/>
    </source>
</evidence>
<dbReference type="InterPro" id="IPR016047">
    <property type="entry name" value="M23ase_b-sheet_dom"/>
</dbReference>
<dbReference type="CDD" id="cd12797">
    <property type="entry name" value="M23_peptidase"/>
    <property type="match status" value="1"/>
</dbReference>
<gene>
    <name evidence="3" type="ORF">DHW61_05320</name>
</gene>
<dbReference type="PANTHER" id="PTHR21666">
    <property type="entry name" value="PEPTIDASE-RELATED"/>
    <property type="match status" value="1"/>
</dbReference>
<dbReference type="GO" id="GO:0004222">
    <property type="term" value="F:metalloendopeptidase activity"/>
    <property type="evidence" value="ECO:0007669"/>
    <property type="project" value="TreeGrafter"/>
</dbReference>
<dbReference type="PANTHER" id="PTHR21666:SF285">
    <property type="entry name" value="M23 FAMILY METALLOPEPTIDASE"/>
    <property type="match status" value="1"/>
</dbReference>
<proteinExistence type="predicted"/>